<evidence type="ECO:0008006" key="6">
    <source>
        <dbReference type="Google" id="ProtNLM"/>
    </source>
</evidence>
<dbReference type="STRING" id="1423735.FC15_GL000472"/>
<evidence type="ECO:0000313" key="4">
    <source>
        <dbReference type="EMBL" id="KRM08595.1"/>
    </source>
</evidence>
<keyword evidence="5" id="KW-1185">Reference proteome</keyword>
<keyword evidence="2" id="KW-0547">Nucleotide-binding</keyword>
<keyword evidence="1" id="KW-0813">Transport</keyword>
<proteinExistence type="predicted"/>
<evidence type="ECO:0000313" key="5">
    <source>
        <dbReference type="Proteomes" id="UP000051315"/>
    </source>
</evidence>
<dbReference type="Gene3D" id="3.40.50.300">
    <property type="entry name" value="P-loop containing nucleotide triphosphate hydrolases"/>
    <property type="match status" value="1"/>
</dbReference>
<evidence type="ECO:0000256" key="3">
    <source>
        <dbReference type="ARBA" id="ARBA00022840"/>
    </source>
</evidence>
<reference evidence="4 5" key="1">
    <citation type="journal article" date="2015" name="Genome Announc.">
        <title>Expanding the biotechnology potential of lactobacilli through comparative genomics of 213 strains and associated genera.</title>
        <authorList>
            <person name="Sun Z."/>
            <person name="Harris H.M."/>
            <person name="McCann A."/>
            <person name="Guo C."/>
            <person name="Argimon S."/>
            <person name="Zhang W."/>
            <person name="Yang X."/>
            <person name="Jeffery I.B."/>
            <person name="Cooney J.C."/>
            <person name="Kagawa T.F."/>
            <person name="Liu W."/>
            <person name="Song Y."/>
            <person name="Salvetti E."/>
            <person name="Wrobel A."/>
            <person name="Rasinkangas P."/>
            <person name="Parkhill J."/>
            <person name="Rea M.C."/>
            <person name="O'Sullivan O."/>
            <person name="Ritari J."/>
            <person name="Douillard F.P."/>
            <person name="Paul Ross R."/>
            <person name="Yang R."/>
            <person name="Briner A.E."/>
            <person name="Felis G.E."/>
            <person name="de Vos W.M."/>
            <person name="Barrangou R."/>
            <person name="Klaenhammer T.R."/>
            <person name="Caufield P.W."/>
            <person name="Cui Y."/>
            <person name="Zhang H."/>
            <person name="O'Toole P.W."/>
        </authorList>
    </citation>
    <scope>NUCLEOTIDE SEQUENCE [LARGE SCALE GENOMIC DNA]</scope>
    <source>
        <strain evidence="4 5">DSM 17758</strain>
    </source>
</reference>
<dbReference type="PANTHER" id="PTHR42939">
    <property type="entry name" value="ABC TRANSPORTER ATP-BINDING PROTEIN ALBC-RELATED"/>
    <property type="match status" value="1"/>
</dbReference>
<evidence type="ECO:0000256" key="2">
    <source>
        <dbReference type="ARBA" id="ARBA00022741"/>
    </source>
</evidence>
<sequence length="58" mass="6702">MRQKVILIGALLPDPDVWILDEPMQRLDPQAAYNLKQLMKSHVQRGKTLFSQRAKRAS</sequence>
<dbReference type="InterPro" id="IPR051782">
    <property type="entry name" value="ABC_Transporter_VariousFunc"/>
</dbReference>
<dbReference type="Proteomes" id="UP000051315">
    <property type="component" value="Unassembled WGS sequence"/>
</dbReference>
<dbReference type="PANTHER" id="PTHR42939:SF1">
    <property type="entry name" value="ABC TRANSPORTER ATP-BINDING PROTEIN ALBC-RELATED"/>
    <property type="match status" value="1"/>
</dbReference>
<accession>A0A0R1VZT0</accession>
<dbReference type="EMBL" id="AZFX01000082">
    <property type="protein sequence ID" value="KRM08595.1"/>
    <property type="molecule type" value="Genomic_DNA"/>
</dbReference>
<keyword evidence="3" id="KW-0067">ATP-binding</keyword>
<evidence type="ECO:0000256" key="1">
    <source>
        <dbReference type="ARBA" id="ARBA00022448"/>
    </source>
</evidence>
<comment type="caution">
    <text evidence="4">The sequence shown here is derived from an EMBL/GenBank/DDBJ whole genome shotgun (WGS) entry which is preliminary data.</text>
</comment>
<name>A0A0R1VZT0_9LACO</name>
<organism evidence="4 5">
    <name type="scientific">Lapidilactobacillus concavus DSM 17758</name>
    <dbReference type="NCBI Taxonomy" id="1423735"/>
    <lineage>
        <taxon>Bacteria</taxon>
        <taxon>Bacillati</taxon>
        <taxon>Bacillota</taxon>
        <taxon>Bacilli</taxon>
        <taxon>Lactobacillales</taxon>
        <taxon>Lactobacillaceae</taxon>
        <taxon>Lapidilactobacillus</taxon>
    </lineage>
</organism>
<dbReference type="SUPFAM" id="SSF52540">
    <property type="entry name" value="P-loop containing nucleoside triphosphate hydrolases"/>
    <property type="match status" value="1"/>
</dbReference>
<dbReference type="InterPro" id="IPR027417">
    <property type="entry name" value="P-loop_NTPase"/>
</dbReference>
<protein>
    <recommendedName>
        <fullName evidence="6">ABC transporter domain-containing protein</fullName>
    </recommendedName>
</protein>
<dbReference type="AlphaFoldDB" id="A0A0R1VZT0"/>
<gene>
    <name evidence="4" type="ORF">FC15_GL000472</name>
</gene>
<dbReference type="GO" id="GO:0005524">
    <property type="term" value="F:ATP binding"/>
    <property type="evidence" value="ECO:0007669"/>
    <property type="project" value="UniProtKB-KW"/>
</dbReference>